<reference evidence="2" key="1">
    <citation type="journal article" date="2014" name="Front. Microbiol.">
        <title>High frequency of phylogenetically diverse reductive dehalogenase-homologous genes in deep subseafloor sedimentary metagenomes.</title>
        <authorList>
            <person name="Kawai M."/>
            <person name="Futagami T."/>
            <person name="Toyoda A."/>
            <person name="Takaki Y."/>
            <person name="Nishi S."/>
            <person name="Hori S."/>
            <person name="Arai W."/>
            <person name="Tsubouchi T."/>
            <person name="Morono Y."/>
            <person name="Uchiyama I."/>
            <person name="Ito T."/>
            <person name="Fujiyama A."/>
            <person name="Inagaki F."/>
            <person name="Takami H."/>
        </authorList>
    </citation>
    <scope>NUCLEOTIDE SEQUENCE</scope>
    <source>
        <strain evidence="2">Expedition CK06-06</strain>
    </source>
</reference>
<name>X1GZ31_9ZZZZ</name>
<sequence>MKNLTTFYKDTIIDILNKISEETEMIQKAAKVVAESIAREEPVHVIGPGGHSNMAAEEVLWRAGGLAPMNAILDAGTNLIHGAKRSNIIERTPGYAIKVLDAYRVGKKPG</sequence>
<comment type="caution">
    <text evidence="2">The sequence shown here is derived from an EMBL/GenBank/DDBJ whole genome shotgun (WGS) entry which is preliminary data.</text>
</comment>
<dbReference type="Gene3D" id="3.40.50.10490">
    <property type="entry name" value="Glucose-6-phosphate isomerase like protein, domain 1"/>
    <property type="match status" value="1"/>
</dbReference>
<dbReference type="InterPro" id="IPR001347">
    <property type="entry name" value="SIS_dom"/>
</dbReference>
<dbReference type="GO" id="GO:1901135">
    <property type="term" value="P:carbohydrate derivative metabolic process"/>
    <property type="evidence" value="ECO:0007669"/>
    <property type="project" value="InterPro"/>
</dbReference>
<accession>X1GZ31</accession>
<feature type="non-terminal residue" evidence="2">
    <location>
        <position position="110"/>
    </location>
</feature>
<proteinExistence type="predicted"/>
<gene>
    <name evidence="2" type="ORF">S03H2_37644</name>
</gene>
<organism evidence="2">
    <name type="scientific">marine sediment metagenome</name>
    <dbReference type="NCBI Taxonomy" id="412755"/>
    <lineage>
        <taxon>unclassified sequences</taxon>
        <taxon>metagenomes</taxon>
        <taxon>ecological metagenomes</taxon>
    </lineage>
</organism>
<dbReference type="EMBL" id="BARU01023175">
    <property type="protein sequence ID" value="GAH50090.1"/>
    <property type="molecule type" value="Genomic_DNA"/>
</dbReference>
<protein>
    <recommendedName>
        <fullName evidence="1">SIS domain-containing protein</fullName>
    </recommendedName>
</protein>
<dbReference type="GO" id="GO:0097367">
    <property type="term" value="F:carbohydrate derivative binding"/>
    <property type="evidence" value="ECO:0007669"/>
    <property type="project" value="InterPro"/>
</dbReference>
<evidence type="ECO:0000313" key="2">
    <source>
        <dbReference type="EMBL" id="GAH50090.1"/>
    </source>
</evidence>
<evidence type="ECO:0000259" key="1">
    <source>
        <dbReference type="Pfam" id="PF13580"/>
    </source>
</evidence>
<feature type="domain" description="SIS" evidence="1">
    <location>
        <begin position="8"/>
        <end position="106"/>
    </location>
</feature>
<dbReference type="Pfam" id="PF13580">
    <property type="entry name" value="SIS_2"/>
    <property type="match status" value="1"/>
</dbReference>
<dbReference type="AlphaFoldDB" id="X1GZ31"/>